<organism evidence="1 2">
    <name type="scientific">Leishmania tarentolae</name>
    <name type="common">Sauroleishmania tarentolae</name>
    <dbReference type="NCBI Taxonomy" id="5689"/>
    <lineage>
        <taxon>Eukaryota</taxon>
        <taxon>Discoba</taxon>
        <taxon>Euglenozoa</taxon>
        <taxon>Kinetoplastea</taxon>
        <taxon>Metakinetoplastina</taxon>
        <taxon>Trypanosomatida</taxon>
        <taxon>Trypanosomatidae</taxon>
        <taxon>Leishmaniinae</taxon>
        <taxon>Leishmania</taxon>
        <taxon>lizard Leishmania</taxon>
    </lineage>
</organism>
<name>A0A640KIC3_LEITA</name>
<sequence length="50" mass="5838">MEAAKKLLFSTTVSTEDLLRTPESEKFTIDFQEHTYAAIMLRKIYQRDIG</sequence>
<dbReference type="OrthoDB" id="28322at2759"/>
<dbReference type="AlphaFoldDB" id="A0A640KIC3"/>
<keyword evidence="2" id="KW-1185">Reference proteome</keyword>
<dbReference type="VEuPathDB" id="TriTrypDB:LtaPh_2609200"/>
<reference evidence="1" key="1">
    <citation type="submission" date="2019-11" db="EMBL/GenBank/DDBJ databases">
        <title>Leishmania tarentolae CDS.</title>
        <authorList>
            <person name="Goto Y."/>
            <person name="Yamagishi J."/>
        </authorList>
    </citation>
    <scope>NUCLEOTIDE SEQUENCE [LARGE SCALE GENOMIC DNA]</scope>
    <source>
        <strain evidence="1">Parrot Tar II</strain>
    </source>
</reference>
<dbReference type="Proteomes" id="UP000419144">
    <property type="component" value="Unassembled WGS sequence"/>
</dbReference>
<evidence type="ECO:0000313" key="2">
    <source>
        <dbReference type="Proteomes" id="UP000419144"/>
    </source>
</evidence>
<protein>
    <submittedName>
        <fullName evidence="1">Uncharacterized protein</fullName>
    </submittedName>
</protein>
<gene>
    <name evidence="1" type="ORF">LtaPh_2609200</name>
</gene>
<dbReference type="EMBL" id="BLBS01000035">
    <property type="protein sequence ID" value="GET89460.1"/>
    <property type="molecule type" value="Genomic_DNA"/>
</dbReference>
<proteinExistence type="predicted"/>
<evidence type="ECO:0000313" key="1">
    <source>
        <dbReference type="EMBL" id="GET89460.1"/>
    </source>
</evidence>
<accession>A0A640KIC3</accession>
<comment type="caution">
    <text evidence="1">The sequence shown here is derived from an EMBL/GenBank/DDBJ whole genome shotgun (WGS) entry which is preliminary data.</text>
</comment>